<name>A0A554WDH0_9BURK</name>
<evidence type="ECO:0000259" key="8">
    <source>
        <dbReference type="PROSITE" id="PS50885"/>
    </source>
</evidence>
<dbReference type="InterPro" id="IPR003660">
    <property type="entry name" value="HAMP_dom"/>
</dbReference>
<dbReference type="SMART" id="SM00304">
    <property type="entry name" value="HAMP"/>
    <property type="match status" value="1"/>
</dbReference>
<reference evidence="9 10" key="1">
    <citation type="submission" date="2019-07" db="EMBL/GenBank/DDBJ databases">
        <title>Tepidimonas alkaliphilus YIM 72238 draft genome.</title>
        <authorList>
            <person name="Da Costa M.S."/>
            <person name="Froufe H.J.C."/>
            <person name="Egas C."/>
            <person name="Albuquerque L."/>
        </authorList>
    </citation>
    <scope>NUCLEOTIDE SEQUENCE [LARGE SCALE GENOMIC DNA]</scope>
    <source>
        <strain evidence="9 10">YIM 72238</strain>
    </source>
</reference>
<dbReference type="PROSITE" id="PS50111">
    <property type="entry name" value="CHEMOTAXIS_TRANSDUC_2"/>
    <property type="match status" value="1"/>
</dbReference>
<dbReference type="InterPro" id="IPR051310">
    <property type="entry name" value="MCP_chemotaxis"/>
</dbReference>
<dbReference type="PANTHER" id="PTHR43531:SF14">
    <property type="entry name" value="METHYL-ACCEPTING CHEMOTAXIS PROTEIN I-RELATED"/>
    <property type="match status" value="1"/>
</dbReference>
<comment type="subcellular location">
    <subcellularLocation>
        <location evidence="1">Membrane</location>
    </subcellularLocation>
</comment>
<dbReference type="SUPFAM" id="SSF58104">
    <property type="entry name" value="Methyl-accepting chemotaxis protein (MCP) signaling domain"/>
    <property type="match status" value="1"/>
</dbReference>
<dbReference type="InterPro" id="IPR033462">
    <property type="entry name" value="Cache_3-Cache_2"/>
</dbReference>
<dbReference type="PROSITE" id="PS50885">
    <property type="entry name" value="HAMP"/>
    <property type="match status" value="1"/>
</dbReference>
<comment type="similarity">
    <text evidence="3">Belongs to the methyl-accepting chemotaxis (MCP) protein family.</text>
</comment>
<sequence>MSSHTITELPWTQRIGVRLALALLSAWLLMMLALGWFSVQMHAERREAALDRLAADAEAAVTVAEQVDRAGQRGAARLFGEFEQLVPAVALGWSSQNKLTLYGQPLEGDFTQVDLFTQRTGGVATIFQRQGDDFLRIATSLKKEDGSRAVGTLLGQSHPAYKALMAGQRYVGRAVLFGRPYMTQYQPVKIDGEVRAVLFVGYDLSSELGVLAKMLQANNSPNRLMAALDVGAGPRQGSWYGVDRPALNADHPLLQALREALQRDQTRGRLVLPDFDGLPGHGAVDAVWEAYPAWQWAMVSLQRQAETTRTVRADLALLWSIVGVTAAVILAFLIGFVRRHVVQPLALAQRALQRLAQGRLDEPARAASRDEFGQLLQAAEALRRTWADLVRQFVQAAQAVASAAEQLARGNQDLSARTEQAAASLEQTAASTASLADTVRHGSEAARTANQLAAEASRVAQSGGSTAQQAVASIEAIQASSQRIADITGVIDGIAFQTNILALNAAVEAARAGEAGRGFAVVAGEVRALAQRSAEAARQIKALIEESVAQIGHGSQQVQQAGQTMLEVVQAVQRVADTIGEVSAAAGEQSEGIAQINAAMGQLEQATQQNAALVEQAGAATEALRQQAQELLRALQVFHLGAEAAALAAPQAAADR</sequence>
<evidence type="ECO:0000256" key="4">
    <source>
        <dbReference type="PROSITE-ProRule" id="PRU00284"/>
    </source>
</evidence>
<dbReference type="InterPro" id="IPR004089">
    <property type="entry name" value="MCPsignal_dom"/>
</dbReference>
<dbReference type="Gene3D" id="1.10.287.950">
    <property type="entry name" value="Methyl-accepting chemotaxis protein"/>
    <property type="match status" value="1"/>
</dbReference>
<dbReference type="EMBL" id="VJNB01000001">
    <property type="protein sequence ID" value="TSE21633.1"/>
    <property type="molecule type" value="Genomic_DNA"/>
</dbReference>
<gene>
    <name evidence="9" type="primary">tap_1</name>
    <name evidence="9" type="ORF">Talka_00309</name>
</gene>
<keyword evidence="2" id="KW-0488">Methylation</keyword>
<dbReference type="CDD" id="cd06225">
    <property type="entry name" value="HAMP"/>
    <property type="match status" value="1"/>
</dbReference>
<feature type="domain" description="HAMP" evidence="8">
    <location>
        <begin position="339"/>
        <end position="391"/>
    </location>
</feature>
<evidence type="ECO:0000256" key="3">
    <source>
        <dbReference type="ARBA" id="ARBA00029447"/>
    </source>
</evidence>
<evidence type="ECO:0000256" key="1">
    <source>
        <dbReference type="ARBA" id="ARBA00004370"/>
    </source>
</evidence>
<comment type="caution">
    <text evidence="9">The sequence shown here is derived from an EMBL/GenBank/DDBJ whole genome shotgun (WGS) entry which is preliminary data.</text>
</comment>
<keyword evidence="4" id="KW-0807">Transducer</keyword>
<dbReference type="RefSeq" id="WP_185970017.1">
    <property type="nucleotide sequence ID" value="NZ_VJNB01000001.1"/>
</dbReference>
<proteinExistence type="inferred from homology"/>
<keyword evidence="6" id="KW-1133">Transmembrane helix</keyword>
<evidence type="ECO:0000313" key="10">
    <source>
        <dbReference type="Proteomes" id="UP000315736"/>
    </source>
</evidence>
<keyword evidence="5" id="KW-0175">Coiled coil</keyword>
<dbReference type="GO" id="GO:0004888">
    <property type="term" value="F:transmembrane signaling receptor activity"/>
    <property type="evidence" value="ECO:0007669"/>
    <property type="project" value="InterPro"/>
</dbReference>
<organism evidence="9 10">
    <name type="scientific">Tepidimonas alkaliphilus</name>
    <dbReference type="NCBI Taxonomy" id="2588942"/>
    <lineage>
        <taxon>Bacteria</taxon>
        <taxon>Pseudomonadati</taxon>
        <taxon>Pseudomonadota</taxon>
        <taxon>Betaproteobacteria</taxon>
        <taxon>Burkholderiales</taxon>
        <taxon>Tepidimonas</taxon>
    </lineage>
</organism>
<keyword evidence="6" id="KW-0812">Transmembrane</keyword>
<dbReference type="Proteomes" id="UP000315736">
    <property type="component" value="Unassembled WGS sequence"/>
</dbReference>
<feature type="transmembrane region" description="Helical" evidence="6">
    <location>
        <begin position="316"/>
        <end position="337"/>
    </location>
</feature>
<evidence type="ECO:0000256" key="5">
    <source>
        <dbReference type="SAM" id="Coils"/>
    </source>
</evidence>
<dbReference type="InterPro" id="IPR029151">
    <property type="entry name" value="Sensor-like_sf"/>
</dbReference>
<evidence type="ECO:0000313" key="9">
    <source>
        <dbReference type="EMBL" id="TSE21633.1"/>
    </source>
</evidence>
<dbReference type="Pfam" id="PF00015">
    <property type="entry name" value="MCPsignal"/>
    <property type="match status" value="1"/>
</dbReference>
<dbReference type="PRINTS" id="PR00260">
    <property type="entry name" value="CHEMTRNSDUCR"/>
</dbReference>
<dbReference type="GO" id="GO:0005886">
    <property type="term" value="C:plasma membrane"/>
    <property type="evidence" value="ECO:0007669"/>
    <property type="project" value="TreeGrafter"/>
</dbReference>
<dbReference type="SUPFAM" id="SSF103190">
    <property type="entry name" value="Sensory domain-like"/>
    <property type="match status" value="1"/>
</dbReference>
<dbReference type="CDD" id="cd11386">
    <property type="entry name" value="MCP_signal"/>
    <property type="match status" value="1"/>
</dbReference>
<protein>
    <submittedName>
        <fullName evidence="9">Methyl-accepting chemotaxis protein IV</fullName>
    </submittedName>
</protein>
<dbReference type="Pfam" id="PF00672">
    <property type="entry name" value="HAMP"/>
    <property type="match status" value="1"/>
</dbReference>
<dbReference type="SMART" id="SM00283">
    <property type="entry name" value="MA"/>
    <property type="match status" value="1"/>
</dbReference>
<feature type="transmembrane region" description="Helical" evidence="6">
    <location>
        <begin position="15"/>
        <end position="37"/>
    </location>
</feature>
<dbReference type="Pfam" id="PF17201">
    <property type="entry name" value="Cache_3-Cache_2"/>
    <property type="match status" value="1"/>
</dbReference>
<dbReference type="AlphaFoldDB" id="A0A554WDH0"/>
<evidence type="ECO:0000256" key="2">
    <source>
        <dbReference type="ARBA" id="ARBA00022481"/>
    </source>
</evidence>
<evidence type="ECO:0000259" key="7">
    <source>
        <dbReference type="PROSITE" id="PS50111"/>
    </source>
</evidence>
<dbReference type="GO" id="GO:0006935">
    <property type="term" value="P:chemotaxis"/>
    <property type="evidence" value="ECO:0007669"/>
    <property type="project" value="InterPro"/>
</dbReference>
<dbReference type="PANTHER" id="PTHR43531">
    <property type="entry name" value="PROTEIN ICFG"/>
    <property type="match status" value="1"/>
</dbReference>
<evidence type="ECO:0000256" key="6">
    <source>
        <dbReference type="SAM" id="Phobius"/>
    </source>
</evidence>
<dbReference type="FunFam" id="1.10.287.950:FF:000001">
    <property type="entry name" value="Methyl-accepting chemotaxis sensory transducer"/>
    <property type="match status" value="1"/>
</dbReference>
<keyword evidence="10" id="KW-1185">Reference proteome</keyword>
<feature type="coiled-coil region" evidence="5">
    <location>
        <begin position="596"/>
        <end position="634"/>
    </location>
</feature>
<dbReference type="InterPro" id="IPR004090">
    <property type="entry name" value="Chemotax_Me-accpt_rcpt"/>
</dbReference>
<keyword evidence="6" id="KW-0472">Membrane</keyword>
<feature type="domain" description="Methyl-accepting transducer" evidence="7">
    <location>
        <begin position="396"/>
        <end position="625"/>
    </location>
</feature>
<dbReference type="GO" id="GO:0007165">
    <property type="term" value="P:signal transduction"/>
    <property type="evidence" value="ECO:0007669"/>
    <property type="project" value="UniProtKB-KW"/>
</dbReference>
<accession>A0A554WDH0</accession>